<gene>
    <name evidence="1" type="ORF">DPMN_109218</name>
</gene>
<dbReference type="EMBL" id="JAIWYP010000004">
    <property type="protein sequence ID" value="KAH3835850.1"/>
    <property type="molecule type" value="Genomic_DNA"/>
</dbReference>
<reference evidence="1" key="1">
    <citation type="journal article" date="2019" name="bioRxiv">
        <title>The Genome of the Zebra Mussel, Dreissena polymorpha: A Resource for Invasive Species Research.</title>
        <authorList>
            <person name="McCartney M.A."/>
            <person name="Auch B."/>
            <person name="Kono T."/>
            <person name="Mallez S."/>
            <person name="Zhang Y."/>
            <person name="Obille A."/>
            <person name="Becker A."/>
            <person name="Abrahante J.E."/>
            <person name="Garbe J."/>
            <person name="Badalamenti J.P."/>
            <person name="Herman A."/>
            <person name="Mangelson H."/>
            <person name="Liachko I."/>
            <person name="Sullivan S."/>
            <person name="Sone E.D."/>
            <person name="Koren S."/>
            <person name="Silverstein K.A.T."/>
            <person name="Beckman K.B."/>
            <person name="Gohl D.M."/>
        </authorList>
    </citation>
    <scope>NUCLEOTIDE SEQUENCE</scope>
    <source>
        <strain evidence="1">Duluth1</strain>
        <tissue evidence="1">Whole animal</tissue>
    </source>
</reference>
<feature type="non-terminal residue" evidence="1">
    <location>
        <position position="286"/>
    </location>
</feature>
<comment type="caution">
    <text evidence="1">The sequence shown here is derived from an EMBL/GenBank/DDBJ whole genome shotgun (WGS) entry which is preliminary data.</text>
</comment>
<dbReference type="Proteomes" id="UP000828390">
    <property type="component" value="Unassembled WGS sequence"/>
</dbReference>
<evidence type="ECO:0000313" key="1">
    <source>
        <dbReference type="EMBL" id="KAH3835850.1"/>
    </source>
</evidence>
<evidence type="ECO:0000313" key="2">
    <source>
        <dbReference type="Proteomes" id="UP000828390"/>
    </source>
</evidence>
<name>A0A9D4K9W5_DREPO</name>
<keyword evidence="2" id="KW-1185">Reference proteome</keyword>
<protein>
    <submittedName>
        <fullName evidence="1">Uncharacterized protein</fullName>
    </submittedName>
</protein>
<reference evidence="1" key="2">
    <citation type="submission" date="2020-11" db="EMBL/GenBank/DDBJ databases">
        <authorList>
            <person name="McCartney M.A."/>
            <person name="Auch B."/>
            <person name="Kono T."/>
            <person name="Mallez S."/>
            <person name="Becker A."/>
            <person name="Gohl D.M."/>
            <person name="Silverstein K.A.T."/>
            <person name="Koren S."/>
            <person name="Bechman K.B."/>
            <person name="Herman A."/>
            <person name="Abrahante J.E."/>
            <person name="Garbe J."/>
        </authorList>
    </citation>
    <scope>NUCLEOTIDE SEQUENCE</scope>
    <source>
        <strain evidence="1">Duluth1</strain>
        <tissue evidence="1">Whole animal</tissue>
    </source>
</reference>
<proteinExistence type="predicted"/>
<sequence>FYLWQNFIGTNVLTKFHEDWPINVANIPYKDNCPPPGGHVFQQTITIFKLTQAIVRTNVLIKFHEDWIINVTSRVKNATPPCGHFNEHWTTNEKTAPPHGGHVFHSTGTIFELVQDIIETHVLTKFHEDWTKNVTSRVKTATPPGGHVFQTTGTIFELVQDIIITNLLTKFHEDWTINVTSRVLTRFYLRKTATPPGGHVFQPTGTIFELVQDFIGTHVPTKFHADWTKNVTSRVLTRKTATPPGSHVFQPTGTIFELVQDIIETHVLTKFHEDWTINVTFRVLTR</sequence>
<organism evidence="1 2">
    <name type="scientific">Dreissena polymorpha</name>
    <name type="common">Zebra mussel</name>
    <name type="synonym">Mytilus polymorpha</name>
    <dbReference type="NCBI Taxonomy" id="45954"/>
    <lineage>
        <taxon>Eukaryota</taxon>
        <taxon>Metazoa</taxon>
        <taxon>Spiralia</taxon>
        <taxon>Lophotrochozoa</taxon>
        <taxon>Mollusca</taxon>
        <taxon>Bivalvia</taxon>
        <taxon>Autobranchia</taxon>
        <taxon>Heteroconchia</taxon>
        <taxon>Euheterodonta</taxon>
        <taxon>Imparidentia</taxon>
        <taxon>Neoheterodontei</taxon>
        <taxon>Myida</taxon>
        <taxon>Dreissenoidea</taxon>
        <taxon>Dreissenidae</taxon>
        <taxon>Dreissena</taxon>
    </lineage>
</organism>
<accession>A0A9D4K9W5</accession>
<dbReference type="AlphaFoldDB" id="A0A9D4K9W5"/>